<feature type="transmembrane region" description="Helical" evidence="1">
    <location>
        <begin position="169"/>
        <end position="190"/>
    </location>
</feature>
<keyword evidence="3" id="KW-1185">Reference proteome</keyword>
<dbReference type="Proteomes" id="UP001163821">
    <property type="component" value="Unassembled WGS sequence"/>
</dbReference>
<evidence type="ECO:0000313" key="3">
    <source>
        <dbReference type="Proteomes" id="UP001163821"/>
    </source>
</evidence>
<feature type="transmembrane region" description="Helical" evidence="1">
    <location>
        <begin position="90"/>
        <end position="108"/>
    </location>
</feature>
<evidence type="ECO:0000313" key="2">
    <source>
        <dbReference type="EMBL" id="MCW0482026.1"/>
    </source>
</evidence>
<feature type="transmembrane region" description="Helical" evidence="1">
    <location>
        <begin position="114"/>
        <end position="132"/>
    </location>
</feature>
<comment type="caution">
    <text evidence="2">The sequence shown here is derived from an EMBL/GenBank/DDBJ whole genome shotgun (WGS) entry which is preliminary data.</text>
</comment>
<feature type="transmembrane region" description="Helical" evidence="1">
    <location>
        <begin position="139"/>
        <end position="157"/>
    </location>
</feature>
<dbReference type="RefSeq" id="WP_282590631.1">
    <property type="nucleotide sequence ID" value="NZ_JAPAAF010000004.1"/>
</dbReference>
<accession>A0AA42C7V5</accession>
<organism evidence="2 3">
    <name type="scientific">Gaoshiqia sediminis</name>
    <dbReference type="NCBI Taxonomy" id="2986998"/>
    <lineage>
        <taxon>Bacteria</taxon>
        <taxon>Pseudomonadati</taxon>
        <taxon>Bacteroidota</taxon>
        <taxon>Bacteroidia</taxon>
        <taxon>Marinilabiliales</taxon>
        <taxon>Prolixibacteraceae</taxon>
        <taxon>Gaoshiqia</taxon>
    </lineage>
</organism>
<protein>
    <submittedName>
        <fullName evidence="2">Uncharacterized protein</fullName>
    </submittedName>
</protein>
<keyword evidence="1" id="KW-0472">Membrane</keyword>
<dbReference type="AlphaFoldDB" id="A0AA42C7V5"/>
<reference evidence="2" key="1">
    <citation type="submission" date="2022-10" db="EMBL/GenBank/DDBJ databases">
        <title>Gaoshiqiia sediminis gen. nov., sp. nov., isolated from coastal sediment.</title>
        <authorList>
            <person name="Yu W.X."/>
            <person name="Mu D.S."/>
            <person name="Du J.Z."/>
            <person name="Liang Y.Q."/>
        </authorList>
    </citation>
    <scope>NUCLEOTIDE SEQUENCE</scope>
    <source>
        <strain evidence="2">A06</strain>
    </source>
</reference>
<keyword evidence="1" id="KW-0812">Transmembrane</keyword>
<sequence>MEFPDKDSLKSRYEHYSDEQLLEILKNQAGYQKLAVEVAVEVALSRGLINSREDLPELQFHAQKTAGSPIFPRLNTASQTRKVTKSLMRVVYLVTLFPLIYAGLAYAGGNQLNFIVFGGLGLSWGLLAYQAGQTHRGGYIYLMMLLLVAGPLLFLMLNKFMMQPGIIDLLIWGLSFLLLLYILLYLRLLFARSN</sequence>
<keyword evidence="1" id="KW-1133">Transmembrane helix</keyword>
<dbReference type="EMBL" id="JAPAAF010000004">
    <property type="protein sequence ID" value="MCW0482026.1"/>
    <property type="molecule type" value="Genomic_DNA"/>
</dbReference>
<proteinExistence type="predicted"/>
<gene>
    <name evidence="2" type="ORF">N2K84_04730</name>
</gene>
<name>A0AA42C7V5_9BACT</name>
<evidence type="ECO:0000256" key="1">
    <source>
        <dbReference type="SAM" id="Phobius"/>
    </source>
</evidence>